<evidence type="ECO:0000256" key="4">
    <source>
        <dbReference type="ARBA" id="ARBA00022692"/>
    </source>
</evidence>
<organism evidence="9 10">
    <name type="scientific">Brevibacterium gallinarum</name>
    <dbReference type="NCBI Taxonomy" id="2762220"/>
    <lineage>
        <taxon>Bacteria</taxon>
        <taxon>Bacillati</taxon>
        <taxon>Actinomycetota</taxon>
        <taxon>Actinomycetes</taxon>
        <taxon>Micrococcales</taxon>
        <taxon>Brevibacteriaceae</taxon>
        <taxon>Brevibacterium</taxon>
    </lineage>
</organism>
<gene>
    <name evidence="9" type="ORF">H9634_02515</name>
</gene>
<comment type="similarity">
    <text evidence="7">Belongs to the drug/metabolite transporter (DMT) superfamily. Small multidrug resistance (SMR) (TC 2.A.7.1) family.</text>
</comment>
<feature type="transmembrane region" description="Helical" evidence="8">
    <location>
        <begin position="111"/>
        <end position="131"/>
    </location>
</feature>
<comment type="subcellular location">
    <subcellularLocation>
        <location evidence="1 7">Cell membrane</location>
        <topology evidence="1 7">Multi-pass membrane protein</topology>
    </subcellularLocation>
</comment>
<evidence type="ECO:0000256" key="7">
    <source>
        <dbReference type="RuleBase" id="RU003942"/>
    </source>
</evidence>
<evidence type="ECO:0000256" key="2">
    <source>
        <dbReference type="ARBA" id="ARBA00022448"/>
    </source>
</evidence>
<dbReference type="InterPro" id="IPR045324">
    <property type="entry name" value="Small_multidrug_res"/>
</dbReference>
<evidence type="ECO:0000313" key="10">
    <source>
        <dbReference type="Proteomes" id="UP000651517"/>
    </source>
</evidence>
<keyword evidence="4 7" id="KW-0812">Transmembrane</keyword>
<dbReference type="SUPFAM" id="SSF103481">
    <property type="entry name" value="Multidrug resistance efflux transporter EmrE"/>
    <property type="match status" value="1"/>
</dbReference>
<dbReference type="Proteomes" id="UP000651517">
    <property type="component" value="Unassembled WGS sequence"/>
</dbReference>
<evidence type="ECO:0000256" key="8">
    <source>
        <dbReference type="SAM" id="Phobius"/>
    </source>
</evidence>
<dbReference type="EMBL" id="JACSPY010000002">
    <property type="protein sequence ID" value="MBD8019653.1"/>
    <property type="molecule type" value="Genomic_DNA"/>
</dbReference>
<dbReference type="PANTHER" id="PTHR30561">
    <property type="entry name" value="SMR FAMILY PROTON-DEPENDENT DRUG EFFLUX TRANSPORTER SUGE"/>
    <property type="match status" value="1"/>
</dbReference>
<feature type="transmembrane region" description="Helical" evidence="8">
    <location>
        <begin position="56"/>
        <end position="76"/>
    </location>
</feature>
<name>A0ABR8WRS9_9MICO</name>
<evidence type="ECO:0000256" key="3">
    <source>
        <dbReference type="ARBA" id="ARBA00022475"/>
    </source>
</evidence>
<dbReference type="InterPro" id="IPR037185">
    <property type="entry name" value="EmrE-like"/>
</dbReference>
<sequence length="148" mass="15080">MPGLCTWDDAAHDGRIPVAGTAEAPRRLRGWGLLVVAIIAEVSGSLSLKGALTHPVLYAVVVAGFLIAFTCLAGVLRAGISLGVAYSVWAAFGVALTAVLSVIIYAEPFSWLMGAGIIVIIAGVLCIELGAHAANRSVEGLDTAEGPA</sequence>
<keyword evidence="2" id="KW-0813">Transport</keyword>
<evidence type="ECO:0000256" key="1">
    <source>
        <dbReference type="ARBA" id="ARBA00004651"/>
    </source>
</evidence>
<accession>A0ABR8WRS9</accession>
<comment type="caution">
    <text evidence="9">The sequence shown here is derived from an EMBL/GenBank/DDBJ whole genome shotgun (WGS) entry which is preliminary data.</text>
</comment>
<keyword evidence="6 8" id="KW-0472">Membrane</keyword>
<proteinExistence type="inferred from homology"/>
<feature type="transmembrane region" description="Helical" evidence="8">
    <location>
        <begin position="83"/>
        <end position="105"/>
    </location>
</feature>
<reference evidence="9 10" key="1">
    <citation type="submission" date="2020-08" db="EMBL/GenBank/DDBJ databases">
        <title>A Genomic Blueprint of the Chicken Gut Microbiome.</title>
        <authorList>
            <person name="Gilroy R."/>
            <person name="Ravi A."/>
            <person name="Getino M."/>
            <person name="Pursley I."/>
            <person name="Horton D.L."/>
            <person name="Alikhan N.-F."/>
            <person name="Baker D."/>
            <person name="Gharbi K."/>
            <person name="Hall N."/>
            <person name="Watson M."/>
            <person name="Adriaenssens E.M."/>
            <person name="Foster-Nyarko E."/>
            <person name="Jarju S."/>
            <person name="Secka A."/>
            <person name="Antonio M."/>
            <person name="Oren A."/>
            <person name="Chaudhuri R."/>
            <person name="La Ragione R.M."/>
            <person name="Hildebrand F."/>
            <person name="Pallen M.J."/>
        </authorList>
    </citation>
    <scope>NUCLEOTIDE SEQUENCE [LARGE SCALE GENOMIC DNA]</scope>
    <source>
        <strain evidence="9 10">Re57</strain>
    </source>
</reference>
<protein>
    <submittedName>
        <fullName evidence="9">QacE family quaternary ammonium compound efflux SMR transporter</fullName>
    </submittedName>
</protein>
<dbReference type="Pfam" id="PF00893">
    <property type="entry name" value="Multi_Drug_Res"/>
    <property type="match status" value="1"/>
</dbReference>
<keyword evidence="3" id="KW-1003">Cell membrane</keyword>
<dbReference type="InterPro" id="IPR000390">
    <property type="entry name" value="Small_drug/metabolite_transptr"/>
</dbReference>
<keyword evidence="5 8" id="KW-1133">Transmembrane helix</keyword>
<dbReference type="PANTHER" id="PTHR30561:SF1">
    <property type="entry name" value="MULTIDRUG TRANSPORTER EMRE"/>
    <property type="match status" value="1"/>
</dbReference>
<keyword evidence="10" id="KW-1185">Reference proteome</keyword>
<evidence type="ECO:0000256" key="5">
    <source>
        <dbReference type="ARBA" id="ARBA00022989"/>
    </source>
</evidence>
<evidence type="ECO:0000256" key="6">
    <source>
        <dbReference type="ARBA" id="ARBA00023136"/>
    </source>
</evidence>
<dbReference type="Gene3D" id="1.10.3730.20">
    <property type="match status" value="1"/>
</dbReference>
<evidence type="ECO:0000313" key="9">
    <source>
        <dbReference type="EMBL" id="MBD8019653.1"/>
    </source>
</evidence>